<dbReference type="GO" id="GO:0005634">
    <property type="term" value="C:nucleus"/>
    <property type="evidence" value="ECO:0007669"/>
    <property type="project" value="UniProtKB-SubCell"/>
</dbReference>
<organism evidence="11 12">
    <name type="scientific">Scomber scombrus</name>
    <name type="common">Atlantic mackerel</name>
    <name type="synonym">Scomber vernalis</name>
    <dbReference type="NCBI Taxonomy" id="13677"/>
    <lineage>
        <taxon>Eukaryota</taxon>
        <taxon>Metazoa</taxon>
        <taxon>Chordata</taxon>
        <taxon>Craniata</taxon>
        <taxon>Vertebrata</taxon>
        <taxon>Euteleostomi</taxon>
        <taxon>Actinopterygii</taxon>
        <taxon>Neopterygii</taxon>
        <taxon>Teleostei</taxon>
        <taxon>Neoteleostei</taxon>
        <taxon>Acanthomorphata</taxon>
        <taxon>Pelagiaria</taxon>
        <taxon>Scombriformes</taxon>
        <taxon>Scombridae</taxon>
        <taxon>Scomber</taxon>
    </lineage>
</organism>
<keyword evidence="5" id="KW-0862">Zinc</keyword>
<keyword evidence="4 7" id="KW-0863">Zinc-finger</keyword>
<proteinExistence type="predicted"/>
<keyword evidence="12" id="KW-1185">Reference proteome</keyword>
<feature type="region of interest" description="Disordered" evidence="8">
    <location>
        <begin position="120"/>
        <end position="155"/>
    </location>
</feature>
<comment type="caution">
    <text evidence="11">The sequence shown here is derived from an EMBL/GenBank/DDBJ whole genome shotgun (WGS) entry which is preliminary data.</text>
</comment>
<feature type="domain" description="C2H2-type" evidence="10">
    <location>
        <begin position="412"/>
        <end position="439"/>
    </location>
</feature>
<keyword evidence="3" id="KW-0677">Repeat</keyword>
<dbReference type="Gene3D" id="3.30.160.60">
    <property type="entry name" value="Classic Zinc Finger"/>
    <property type="match status" value="3"/>
</dbReference>
<dbReference type="SUPFAM" id="SSF57667">
    <property type="entry name" value="beta-beta-alpha zinc fingers"/>
    <property type="match status" value="2"/>
</dbReference>
<dbReference type="InterPro" id="IPR013087">
    <property type="entry name" value="Znf_C2H2_type"/>
</dbReference>
<feature type="compositionally biased region" description="Low complexity" evidence="8">
    <location>
        <begin position="181"/>
        <end position="204"/>
    </location>
</feature>
<keyword evidence="6" id="KW-0539">Nucleus</keyword>
<evidence type="ECO:0000256" key="7">
    <source>
        <dbReference type="PROSITE-ProRule" id="PRU00042"/>
    </source>
</evidence>
<dbReference type="PANTHER" id="PTHR24394:SF22">
    <property type="entry name" value="HYPERMETHYLATED IN CANCER 2 PROTEIN"/>
    <property type="match status" value="1"/>
</dbReference>
<dbReference type="PANTHER" id="PTHR24394">
    <property type="entry name" value="ZINC FINGER PROTEIN"/>
    <property type="match status" value="1"/>
</dbReference>
<evidence type="ECO:0000256" key="5">
    <source>
        <dbReference type="ARBA" id="ARBA00022833"/>
    </source>
</evidence>
<dbReference type="InterPro" id="IPR011333">
    <property type="entry name" value="SKP1/BTB/POZ_sf"/>
</dbReference>
<dbReference type="InterPro" id="IPR000210">
    <property type="entry name" value="BTB/POZ_dom"/>
</dbReference>
<comment type="subcellular location">
    <subcellularLocation>
        <location evidence="1">Nucleus</location>
    </subcellularLocation>
</comment>
<dbReference type="InterPro" id="IPR036236">
    <property type="entry name" value="Znf_C2H2_sf"/>
</dbReference>
<dbReference type="AlphaFoldDB" id="A0AAV1NA58"/>
<name>A0AAV1NA58_SCOSC</name>
<dbReference type="Pfam" id="PF12874">
    <property type="entry name" value="zf-met"/>
    <property type="match status" value="1"/>
</dbReference>
<dbReference type="EMBL" id="CAWUFR010000023">
    <property type="protein sequence ID" value="CAK6956023.1"/>
    <property type="molecule type" value="Genomic_DNA"/>
</dbReference>
<feature type="domain" description="C2H2-type" evidence="10">
    <location>
        <begin position="384"/>
        <end position="411"/>
    </location>
</feature>
<dbReference type="Proteomes" id="UP001314229">
    <property type="component" value="Unassembled WGS sequence"/>
</dbReference>
<protein>
    <submittedName>
        <fullName evidence="11">LOW QUALITY PROTEIN: hypermethylated in cancer 2 protein-like</fullName>
    </submittedName>
</protein>
<dbReference type="Pfam" id="PF00651">
    <property type="entry name" value="BTB"/>
    <property type="match status" value="1"/>
</dbReference>
<dbReference type="FunFam" id="3.30.160.60:FF:000100">
    <property type="entry name" value="Zinc finger 45-like"/>
    <property type="match status" value="1"/>
</dbReference>
<feature type="domain" description="BTB" evidence="9">
    <location>
        <begin position="24"/>
        <end position="87"/>
    </location>
</feature>
<dbReference type="PROSITE" id="PS00028">
    <property type="entry name" value="ZINC_FINGER_C2H2_1"/>
    <property type="match status" value="4"/>
</dbReference>
<gene>
    <name evidence="11" type="ORF">FSCOSCO3_A019690</name>
</gene>
<dbReference type="SMART" id="SM00225">
    <property type="entry name" value="BTB"/>
    <property type="match status" value="1"/>
</dbReference>
<evidence type="ECO:0000313" key="12">
    <source>
        <dbReference type="Proteomes" id="UP001314229"/>
    </source>
</evidence>
<feature type="domain" description="C2H2-type" evidence="10">
    <location>
        <begin position="305"/>
        <end position="332"/>
    </location>
</feature>
<evidence type="ECO:0000259" key="10">
    <source>
        <dbReference type="PROSITE" id="PS50157"/>
    </source>
</evidence>
<evidence type="ECO:0000256" key="8">
    <source>
        <dbReference type="SAM" id="MobiDB-lite"/>
    </source>
</evidence>
<evidence type="ECO:0000259" key="9">
    <source>
        <dbReference type="PROSITE" id="PS50097"/>
    </source>
</evidence>
<dbReference type="SMART" id="SM00355">
    <property type="entry name" value="ZnF_C2H2"/>
    <property type="match status" value="4"/>
</dbReference>
<dbReference type="FunFam" id="3.30.160.60:FF:000746">
    <property type="entry name" value="hypermethylated in cancer 2 protein-like"/>
    <property type="match status" value="1"/>
</dbReference>
<feature type="region of interest" description="Disordered" evidence="8">
    <location>
        <begin position="180"/>
        <end position="240"/>
    </location>
</feature>
<dbReference type="GO" id="GO:0000981">
    <property type="term" value="F:DNA-binding transcription factor activity, RNA polymerase II-specific"/>
    <property type="evidence" value="ECO:0007669"/>
    <property type="project" value="TreeGrafter"/>
</dbReference>
<feature type="compositionally biased region" description="Polar residues" evidence="8">
    <location>
        <begin position="206"/>
        <end position="215"/>
    </location>
</feature>
<dbReference type="PROSITE" id="PS50097">
    <property type="entry name" value="BTB"/>
    <property type="match status" value="1"/>
</dbReference>
<evidence type="ECO:0000313" key="11">
    <source>
        <dbReference type="EMBL" id="CAK6956023.1"/>
    </source>
</evidence>
<dbReference type="PROSITE" id="PS50157">
    <property type="entry name" value="ZINC_FINGER_C2H2_2"/>
    <property type="match status" value="4"/>
</dbReference>
<evidence type="ECO:0000256" key="4">
    <source>
        <dbReference type="ARBA" id="ARBA00022771"/>
    </source>
</evidence>
<dbReference type="Pfam" id="PF00096">
    <property type="entry name" value="zf-C2H2"/>
    <property type="match status" value="1"/>
</dbReference>
<dbReference type="Gene3D" id="3.30.710.10">
    <property type="entry name" value="Potassium Channel Kv1.1, Chain A"/>
    <property type="match status" value="1"/>
</dbReference>
<sequence>MEQPNYTKQLLLQLNQQRSRGYLCDVIIVVENALFRAHKNILAACSGYFNPLLLRDNMITLDTQRVKPQVFRQVLDFIYTGQLPSSHHVSDKDMSALLRAASYLQLYDLEALCRRKLKPCRPSNPPSSIISSLTPNGQPQVDHSYKSGPTEDGKSHKLVQVELEGTMTPEMNDRVETRLGPSASSLQQSPSNSSSNNASPNDNPEQSHPTDSHQMAAQRRPRSHRDSCLGGSVGTKRQEVESAELIQAEWRVSTELEGRAEFRQEHWALKNKVERSEGKELNGNKQASYIYHQPQPGFALQGSLYMCIPCGKGFPSSEQLIAHVESHAAEELVEAAEERSLIKVDVEDPDMRPASHVCSVCSRSYMDAALLRQHERSHRLSRPVSCDVCGKQFTQRGTMTRHRRSHLALKPFACDECGMRFTRQYRKMEHMRIHTREKPYQLCVTADNHFLLLTVFNEVIETCEINRMND</sequence>
<evidence type="ECO:0000256" key="2">
    <source>
        <dbReference type="ARBA" id="ARBA00022723"/>
    </source>
</evidence>
<keyword evidence="2" id="KW-0479">Metal-binding</keyword>
<evidence type="ECO:0000256" key="3">
    <source>
        <dbReference type="ARBA" id="ARBA00022737"/>
    </source>
</evidence>
<feature type="compositionally biased region" description="Basic and acidic residues" evidence="8">
    <location>
        <begin position="143"/>
        <end position="155"/>
    </location>
</feature>
<feature type="domain" description="C2H2-type" evidence="10">
    <location>
        <begin position="356"/>
        <end position="383"/>
    </location>
</feature>
<dbReference type="SUPFAM" id="SSF54695">
    <property type="entry name" value="POZ domain"/>
    <property type="match status" value="1"/>
</dbReference>
<dbReference type="GO" id="GO:0008270">
    <property type="term" value="F:zinc ion binding"/>
    <property type="evidence" value="ECO:0007669"/>
    <property type="project" value="UniProtKB-KW"/>
</dbReference>
<accession>A0AAV1NA58</accession>
<reference evidence="11 12" key="1">
    <citation type="submission" date="2024-01" db="EMBL/GenBank/DDBJ databases">
        <authorList>
            <person name="Alioto T."/>
            <person name="Alioto T."/>
            <person name="Gomez Garrido J."/>
        </authorList>
    </citation>
    <scope>NUCLEOTIDE SEQUENCE [LARGE SCALE GENOMIC DNA]</scope>
</reference>
<evidence type="ECO:0000256" key="1">
    <source>
        <dbReference type="ARBA" id="ARBA00004123"/>
    </source>
</evidence>
<evidence type="ECO:0000256" key="6">
    <source>
        <dbReference type="ARBA" id="ARBA00023242"/>
    </source>
</evidence>